<dbReference type="GO" id="GO:0015979">
    <property type="term" value="P:photosynthesis"/>
    <property type="evidence" value="ECO:0007669"/>
    <property type="project" value="UniProtKB-KW"/>
</dbReference>
<dbReference type="NCBIfam" id="TIGR01289">
    <property type="entry name" value="LPOR"/>
    <property type="match status" value="1"/>
</dbReference>
<evidence type="ECO:0000256" key="7">
    <source>
        <dbReference type="ARBA" id="ARBA00023171"/>
    </source>
</evidence>
<evidence type="ECO:0000256" key="3">
    <source>
        <dbReference type="ARBA" id="ARBA00012006"/>
    </source>
</evidence>
<evidence type="ECO:0000256" key="2">
    <source>
        <dbReference type="ARBA" id="ARBA00005821"/>
    </source>
</evidence>
<keyword evidence="9" id="KW-0732">Signal</keyword>
<evidence type="ECO:0000256" key="4">
    <source>
        <dbReference type="ARBA" id="ARBA00022531"/>
    </source>
</evidence>
<dbReference type="EMBL" id="CDMY01000311">
    <property type="protein sequence ID" value="CEM01821.1"/>
    <property type="molecule type" value="Genomic_DNA"/>
</dbReference>
<gene>
    <name evidence="10" type="ORF">Vbra_13287</name>
</gene>
<dbReference type="AlphaFoldDB" id="A0A0G4EUW2"/>
<keyword evidence="6" id="KW-0560">Oxidoreductase</keyword>
<dbReference type="InterPro" id="IPR036291">
    <property type="entry name" value="NAD(P)-bd_dom_sf"/>
</dbReference>
<dbReference type="Proteomes" id="UP000041254">
    <property type="component" value="Unassembled WGS sequence"/>
</dbReference>
<dbReference type="OMA" id="WSWGNRQ"/>
<evidence type="ECO:0000256" key="6">
    <source>
        <dbReference type="ARBA" id="ARBA00023002"/>
    </source>
</evidence>
<dbReference type="STRING" id="1169540.A0A0G4EUW2"/>
<sequence>MSPLAVLALALPLSHAFVPPSPAHLPSLSSSRRVSLRRSPPPASLPSTALQATTLVRPTSDTKDAKDKEPLTADLPPLLGGLRAINKKIVVITGASSGLGLATTKSLAKQGGYFVVMAVRDKEKTKRICKEEGLEEGKDVAVLEMDLASFDSVRKFARNLKAWLGPQPLDRLICNAAVYLPHLQAPEFTKDGYEMSLQVNHLSHFLLINLLLPELKKSKDPRCVIVGSITGNTNTIGGGLVWPRAELGDMRGWRRMLKGQRTAMIDGHNFNGAKAYKDSKLCNMLLMQELDRRLHNSTNIAFTSMYPGCIAETNLFRNKRQWFRKLFPVFMKYVTGGYVSEPEAGDRLAQTVADPRCAKSGIYWSWNGGARMVGVLVPGSDTPVGAGGSGGDLFENTLSDEAQDKKKAQMVWEYSAKAVGLDDIA</sequence>
<comment type="similarity">
    <text evidence="2">Belongs to the short-chain dehydrogenases/reductases (SDR) family. POR subfamily.</text>
</comment>
<evidence type="ECO:0000313" key="10">
    <source>
        <dbReference type="EMBL" id="CEM01821.1"/>
    </source>
</evidence>
<organism evidence="10 11">
    <name type="scientific">Vitrella brassicaformis (strain CCMP3155)</name>
    <dbReference type="NCBI Taxonomy" id="1169540"/>
    <lineage>
        <taxon>Eukaryota</taxon>
        <taxon>Sar</taxon>
        <taxon>Alveolata</taxon>
        <taxon>Colpodellida</taxon>
        <taxon>Vitrellaceae</taxon>
        <taxon>Vitrella</taxon>
    </lineage>
</organism>
<dbReference type="UniPathway" id="UPA00668"/>
<dbReference type="InterPro" id="IPR005979">
    <property type="entry name" value="Prochl_reduct"/>
</dbReference>
<evidence type="ECO:0000313" key="11">
    <source>
        <dbReference type="Proteomes" id="UP000041254"/>
    </source>
</evidence>
<accession>A0A0G4EUW2</accession>
<feature type="region of interest" description="Disordered" evidence="8">
    <location>
        <begin position="24"/>
        <end position="48"/>
    </location>
</feature>
<evidence type="ECO:0000256" key="8">
    <source>
        <dbReference type="SAM" id="MobiDB-lite"/>
    </source>
</evidence>
<dbReference type="GO" id="GO:0016630">
    <property type="term" value="F:protochlorophyllide reductase activity"/>
    <property type="evidence" value="ECO:0007669"/>
    <property type="project" value="UniProtKB-EC"/>
</dbReference>
<comment type="pathway">
    <text evidence="1">Porphyrin-containing compound metabolism; chlorophyll biosynthesis.</text>
</comment>
<dbReference type="Pfam" id="PF00106">
    <property type="entry name" value="adh_short"/>
    <property type="match status" value="1"/>
</dbReference>
<dbReference type="PANTHER" id="PTHR44419">
    <property type="entry name" value="PROTOCHLOROPHYLLIDE REDUCTASE C, CHLOROPLASTIC"/>
    <property type="match status" value="1"/>
</dbReference>
<evidence type="ECO:0000256" key="1">
    <source>
        <dbReference type="ARBA" id="ARBA00005173"/>
    </source>
</evidence>
<proteinExistence type="inferred from homology"/>
<feature type="signal peptide" evidence="9">
    <location>
        <begin position="1"/>
        <end position="16"/>
    </location>
</feature>
<dbReference type="OrthoDB" id="191139at2759"/>
<dbReference type="EC" id="1.3.1.33" evidence="3"/>
<evidence type="ECO:0000256" key="5">
    <source>
        <dbReference type="ARBA" id="ARBA00022857"/>
    </source>
</evidence>
<dbReference type="InParanoid" id="A0A0G4EUW2"/>
<dbReference type="Gene3D" id="3.40.50.720">
    <property type="entry name" value="NAD(P)-binding Rossmann-like Domain"/>
    <property type="match status" value="1"/>
</dbReference>
<feature type="chain" id="PRO_5005187662" description="protochlorophyllide reductase" evidence="9">
    <location>
        <begin position="17"/>
        <end position="425"/>
    </location>
</feature>
<dbReference type="VEuPathDB" id="CryptoDB:Vbra_13287"/>
<dbReference type="PhylomeDB" id="A0A0G4EUW2"/>
<dbReference type="PANTHER" id="PTHR44419:SF19">
    <property type="entry name" value="PROTOCHLOROPHYLLIDE REDUCTASE A, CHLOROPLASTIC"/>
    <property type="match status" value="1"/>
</dbReference>
<keyword evidence="7" id="KW-0149">Chlorophyll biosynthesis</keyword>
<feature type="compositionally biased region" description="Low complexity" evidence="8">
    <location>
        <begin position="24"/>
        <end position="33"/>
    </location>
</feature>
<dbReference type="GO" id="GO:0015995">
    <property type="term" value="P:chlorophyll biosynthetic process"/>
    <property type="evidence" value="ECO:0007669"/>
    <property type="project" value="UniProtKB-UniPathway"/>
</dbReference>
<dbReference type="SUPFAM" id="SSF51735">
    <property type="entry name" value="NAD(P)-binding Rossmann-fold domains"/>
    <property type="match status" value="1"/>
</dbReference>
<dbReference type="PRINTS" id="PR00081">
    <property type="entry name" value="GDHRDH"/>
</dbReference>
<protein>
    <recommendedName>
        <fullName evidence="3">protochlorophyllide reductase</fullName>
        <ecNumber evidence="3">1.3.1.33</ecNumber>
    </recommendedName>
</protein>
<evidence type="ECO:0000256" key="9">
    <source>
        <dbReference type="SAM" id="SignalP"/>
    </source>
</evidence>
<reference evidence="10 11" key="1">
    <citation type="submission" date="2014-11" db="EMBL/GenBank/DDBJ databases">
        <authorList>
            <person name="Zhu J."/>
            <person name="Qi W."/>
            <person name="Song R."/>
        </authorList>
    </citation>
    <scope>NUCLEOTIDE SEQUENCE [LARGE SCALE GENOMIC DNA]</scope>
</reference>
<keyword evidence="11" id="KW-1185">Reference proteome</keyword>
<keyword evidence="5" id="KW-0521">NADP</keyword>
<dbReference type="InterPro" id="IPR002347">
    <property type="entry name" value="SDR_fam"/>
</dbReference>
<name>A0A0G4EUW2_VITBC</name>
<keyword evidence="4" id="KW-0602">Photosynthesis</keyword>